<evidence type="ECO:0000256" key="10">
    <source>
        <dbReference type="ARBA" id="ARBA00023054"/>
    </source>
</evidence>
<evidence type="ECO:0000256" key="16">
    <source>
        <dbReference type="SAM" id="Coils"/>
    </source>
</evidence>
<comment type="subcellular location">
    <subcellularLocation>
        <location evidence="1 15">Endoplasmic reticulum membrane</location>
        <topology evidence="1 15">Multi-pass membrane protein</topology>
    </subcellularLocation>
</comment>
<feature type="transmembrane region" description="Helical" evidence="15">
    <location>
        <begin position="221"/>
        <end position="247"/>
    </location>
</feature>
<dbReference type="GO" id="GO:0102158">
    <property type="term" value="F:very-long-chain (3R)-3-hydroxyacyl-CoA dehydratase activity"/>
    <property type="evidence" value="ECO:0007669"/>
    <property type="project" value="UniProtKB-EC"/>
</dbReference>
<evidence type="ECO:0000313" key="19">
    <source>
        <dbReference type="Proteomes" id="UP000886998"/>
    </source>
</evidence>
<dbReference type="Gene3D" id="2.60.40.790">
    <property type="match status" value="1"/>
</dbReference>
<dbReference type="PANTHER" id="PTHR11035">
    <property type="entry name" value="VERY-LONG-CHAIN (3R)-3-HYDROXYACYL-COA DEHYDRATASE"/>
    <property type="match status" value="1"/>
</dbReference>
<keyword evidence="13 15" id="KW-0275">Fatty acid biosynthesis</keyword>
<keyword evidence="11 15" id="KW-0443">Lipid metabolism</keyword>
<keyword evidence="10 16" id="KW-0175">Coiled coil</keyword>
<dbReference type="GO" id="GO:0042761">
    <property type="term" value="P:very long-chain fatty acid biosynthetic process"/>
    <property type="evidence" value="ECO:0007669"/>
    <property type="project" value="TreeGrafter"/>
</dbReference>
<feature type="transmembrane region" description="Helical" evidence="15">
    <location>
        <begin position="291"/>
        <end position="313"/>
    </location>
</feature>
<sequence length="356" mass="41700">MPPSSGSEENSSPRKLSPFVFWAQTESNISLRVSLQDVSEPDIKTDTNSIEFSAHGIGANSGRNEYYFKFIFFKEIDHNVQVKMKQMAIEILIEKKDLEWWPRLTKNPDRLAWLKLDFDKLKTDEEEEEESFDSKLFDTNETLSQIKNRKKKYQERVEKFRKIYLFLYNLSQFIGFLYILIVLNIEYAKEGSVFMERAYELVRTAFTFCQVLQVLEVIHPLLGYTAGSALPSFLQIFGRMFMLFGMINAEPRIQSKPAVFYLLYVYCVSEVIRYPYYMLRVYNIDVGLLTWLRYTVWIALYPLGFLCEGIIILRNIPYFEETLKCGSPLSDSNPDFTTELLCNKTSVTFSTKLIQI</sequence>
<evidence type="ECO:0000259" key="17">
    <source>
        <dbReference type="PROSITE" id="PS51203"/>
    </source>
</evidence>
<evidence type="ECO:0000256" key="15">
    <source>
        <dbReference type="RuleBase" id="RU363109"/>
    </source>
</evidence>
<keyword evidence="19" id="KW-1185">Reference proteome</keyword>
<dbReference type="Proteomes" id="UP000886998">
    <property type="component" value="Unassembled WGS sequence"/>
</dbReference>
<evidence type="ECO:0000256" key="1">
    <source>
        <dbReference type="ARBA" id="ARBA00004477"/>
    </source>
</evidence>
<evidence type="ECO:0000256" key="2">
    <source>
        <dbReference type="ARBA" id="ARBA00005194"/>
    </source>
</evidence>
<dbReference type="PROSITE" id="PS51203">
    <property type="entry name" value="CS"/>
    <property type="match status" value="1"/>
</dbReference>
<keyword evidence="12 15" id="KW-0472">Membrane</keyword>
<comment type="caution">
    <text evidence="18">The sequence shown here is derived from an EMBL/GenBank/DDBJ whole genome shotgun (WGS) entry which is preliminary data.</text>
</comment>
<dbReference type="AlphaFoldDB" id="A0A8X6YIB4"/>
<dbReference type="SUPFAM" id="SSF49764">
    <property type="entry name" value="HSP20-like chaperones"/>
    <property type="match status" value="1"/>
</dbReference>
<feature type="domain" description="CS" evidence="17">
    <location>
        <begin position="15"/>
        <end position="105"/>
    </location>
</feature>
<evidence type="ECO:0000256" key="6">
    <source>
        <dbReference type="ARBA" id="ARBA00022692"/>
    </source>
</evidence>
<keyword evidence="8 15" id="KW-0276">Fatty acid metabolism</keyword>
<evidence type="ECO:0000256" key="9">
    <source>
        <dbReference type="ARBA" id="ARBA00022989"/>
    </source>
</evidence>
<dbReference type="GO" id="GO:0030148">
    <property type="term" value="P:sphingolipid biosynthetic process"/>
    <property type="evidence" value="ECO:0007669"/>
    <property type="project" value="TreeGrafter"/>
</dbReference>
<comment type="pathway">
    <text evidence="2 15">Lipid metabolism; fatty acid biosynthesis.</text>
</comment>
<dbReference type="EC" id="4.2.1.134" evidence="4 15"/>
<comment type="catalytic activity">
    <reaction evidence="15">
        <text>a very-long-chain (3R)-3-hydroxyacyl-CoA = a very-long-chain (2E)-enoyl-CoA + H2O</text>
        <dbReference type="Rhea" id="RHEA:45812"/>
        <dbReference type="ChEBI" id="CHEBI:15377"/>
        <dbReference type="ChEBI" id="CHEBI:83728"/>
        <dbReference type="ChEBI" id="CHEBI:85440"/>
        <dbReference type="EC" id="4.2.1.134"/>
    </reaction>
</comment>
<keyword evidence="7 15" id="KW-0256">Endoplasmic reticulum</keyword>
<dbReference type="EMBL" id="BMAV01019199">
    <property type="protein sequence ID" value="GFY71994.1"/>
    <property type="molecule type" value="Genomic_DNA"/>
</dbReference>
<feature type="coiled-coil region" evidence="16">
    <location>
        <begin position="136"/>
        <end position="163"/>
    </location>
</feature>
<evidence type="ECO:0000256" key="3">
    <source>
        <dbReference type="ARBA" id="ARBA00007811"/>
    </source>
</evidence>
<evidence type="ECO:0000256" key="5">
    <source>
        <dbReference type="ARBA" id="ARBA00022516"/>
    </source>
</evidence>
<keyword evidence="9 15" id="KW-1133">Transmembrane helix</keyword>
<evidence type="ECO:0000256" key="12">
    <source>
        <dbReference type="ARBA" id="ARBA00023136"/>
    </source>
</evidence>
<keyword evidence="5 15" id="KW-0444">Lipid biosynthesis</keyword>
<proteinExistence type="inferred from homology"/>
<evidence type="ECO:0000256" key="7">
    <source>
        <dbReference type="ARBA" id="ARBA00022824"/>
    </source>
</evidence>
<dbReference type="GO" id="GO:0030497">
    <property type="term" value="P:fatty acid elongation"/>
    <property type="evidence" value="ECO:0007669"/>
    <property type="project" value="TreeGrafter"/>
</dbReference>
<dbReference type="Pfam" id="PF04387">
    <property type="entry name" value="PTPLA"/>
    <property type="match status" value="1"/>
</dbReference>
<comment type="similarity">
    <text evidence="3 15">Belongs to the very long-chain fatty acids dehydratase HACD family.</text>
</comment>
<evidence type="ECO:0000256" key="13">
    <source>
        <dbReference type="ARBA" id="ARBA00023160"/>
    </source>
</evidence>
<dbReference type="GO" id="GO:0005789">
    <property type="term" value="C:endoplasmic reticulum membrane"/>
    <property type="evidence" value="ECO:0007669"/>
    <property type="project" value="UniProtKB-SubCell"/>
</dbReference>
<gene>
    <name evidence="18" type="primary">hacd3</name>
    <name evidence="18" type="ORF">TNIN_348661</name>
</gene>
<feature type="transmembrane region" description="Helical" evidence="15">
    <location>
        <begin position="259"/>
        <end position="279"/>
    </location>
</feature>
<name>A0A8X6YIB4_9ARAC</name>
<protein>
    <recommendedName>
        <fullName evidence="4 15">Very-long-chain (3R)-3-hydroxyacyl-CoA dehydratase</fullName>
        <ecNumber evidence="4 15">4.2.1.134</ecNumber>
    </recommendedName>
</protein>
<comment type="function">
    <text evidence="15">Catalyzes the third of the four reactions of the long-chain fatty acids elongation cycle. This endoplasmic reticulum-bound enzymatic process, allows the addition of two carbons to the chain of long- and very long-chain fatty acids/VLCFAs per cycle. This enzyme catalyzes the dehydration of the 3-hydroxyacyl-CoA intermediate into trans-2,3-enoyl-CoA, within each cycle of fatty acid elongation. Thereby, it participates to the production of VLCFAs of different chain lengths that are involved in multiple biological processes as precursors of membrane lipids and lipid mediators.</text>
</comment>
<evidence type="ECO:0000256" key="11">
    <source>
        <dbReference type="ARBA" id="ARBA00023098"/>
    </source>
</evidence>
<dbReference type="InterPro" id="IPR007052">
    <property type="entry name" value="CS_dom"/>
</dbReference>
<evidence type="ECO:0000313" key="18">
    <source>
        <dbReference type="EMBL" id="GFY71994.1"/>
    </source>
</evidence>
<keyword evidence="14 15" id="KW-0456">Lyase</keyword>
<reference evidence="18" key="1">
    <citation type="submission" date="2020-08" db="EMBL/GenBank/DDBJ databases">
        <title>Multicomponent nature underlies the extraordinary mechanical properties of spider dragline silk.</title>
        <authorList>
            <person name="Kono N."/>
            <person name="Nakamura H."/>
            <person name="Mori M."/>
            <person name="Yoshida Y."/>
            <person name="Ohtoshi R."/>
            <person name="Malay A.D."/>
            <person name="Moran D.A.P."/>
            <person name="Tomita M."/>
            <person name="Numata K."/>
            <person name="Arakawa K."/>
        </authorList>
    </citation>
    <scope>NUCLEOTIDE SEQUENCE</scope>
</reference>
<dbReference type="InterPro" id="IPR008978">
    <property type="entry name" value="HSP20-like_chaperone"/>
</dbReference>
<dbReference type="PANTHER" id="PTHR11035:SF35">
    <property type="entry name" value="VERY-LONG-CHAIN (3R)-3-HYDROXYACYL-COA DEHYDRATASE"/>
    <property type="match status" value="1"/>
</dbReference>
<keyword evidence="6 15" id="KW-0812">Transmembrane</keyword>
<evidence type="ECO:0000256" key="14">
    <source>
        <dbReference type="ARBA" id="ARBA00023239"/>
    </source>
</evidence>
<dbReference type="CDD" id="cd06465">
    <property type="entry name" value="p23_hB-ind1_like"/>
    <property type="match status" value="1"/>
</dbReference>
<accession>A0A8X6YIB4</accession>
<dbReference type="InterPro" id="IPR007482">
    <property type="entry name" value="Tyr_Pase-like_PTPLA"/>
</dbReference>
<feature type="transmembrane region" description="Helical" evidence="15">
    <location>
        <begin position="163"/>
        <end position="185"/>
    </location>
</feature>
<dbReference type="OrthoDB" id="2157530at2759"/>
<evidence type="ECO:0000256" key="4">
    <source>
        <dbReference type="ARBA" id="ARBA00013122"/>
    </source>
</evidence>
<evidence type="ECO:0000256" key="8">
    <source>
        <dbReference type="ARBA" id="ARBA00022832"/>
    </source>
</evidence>
<comment type="caution">
    <text evidence="15">Lacks conserved residue(s) required for the propagation of feature annotation.</text>
</comment>
<organism evidence="18 19">
    <name type="scientific">Trichonephila inaurata madagascariensis</name>
    <dbReference type="NCBI Taxonomy" id="2747483"/>
    <lineage>
        <taxon>Eukaryota</taxon>
        <taxon>Metazoa</taxon>
        <taxon>Ecdysozoa</taxon>
        <taxon>Arthropoda</taxon>
        <taxon>Chelicerata</taxon>
        <taxon>Arachnida</taxon>
        <taxon>Araneae</taxon>
        <taxon>Araneomorphae</taxon>
        <taxon>Entelegynae</taxon>
        <taxon>Araneoidea</taxon>
        <taxon>Nephilidae</taxon>
        <taxon>Trichonephila</taxon>
        <taxon>Trichonephila inaurata</taxon>
    </lineage>
</organism>